<sequence>MLSGGKLSVLLAIAFSFLISSPAVSSTEVSHDGRALVIDGQRRVLFSGSIHYPRSTPEMWPDLIERAKDGGLDAVETYVFWNAHEPLRRQYNFEGNLDLIRFLKEIQNAGLYAVLRIGPYVCAEWNYGYFLQNEMQNFTTLIIDMLKQERLLAPQGGPIIITQIENEYGNVQGPYGVEGTKYIQWCAQLAESYHVGVPWIMCQQPDAPQPMINTCNGFYCDSFAPNNSTSPKMWTENWTGWFKAWDKPDPHRLAEDLAYSVARFFQSNGTFQNYYMYHGGTNFGRTTGGPYITTTYDYDAPLDEYGNIRQPKWGHLKELHLSIKKMEKALTYGAANTTELGNGLSMMKFSGNGVAAGCFLTNKNESVDTTVDIEGTEYFLPAWSISVLPDCKQEVYNTAKVKTTFQAPLGSEPVVVDLLGMGKGAAWVNGQSIGRFWPNYTASFDGCHPCDYRGPFQSDSCQTGCGEPAQRWYHVPRSFLKAGEPNTLVLFEEAGGDPNQVNFQTVTVGTMCGNVTELSCQGPHSITSIQFASFGDPQGACGSFEVGSCDVDGAFAIVEQVYM</sequence>
<comment type="subcellular location">
    <subcellularLocation>
        <location evidence="2">Secreted</location>
        <location evidence="2">Extracellular space</location>
        <location evidence="2">Apoplast</location>
    </subcellularLocation>
</comment>
<dbReference type="FunFam" id="2.60.120.260:FF:000142">
    <property type="entry name" value="Beta-galactosidase"/>
    <property type="match status" value="1"/>
</dbReference>
<feature type="domain" description="Beta-galactosidase beta-sandwich" evidence="13">
    <location>
        <begin position="347"/>
        <end position="401"/>
    </location>
</feature>
<comment type="catalytic activity">
    <reaction evidence="1">
        <text>Hydrolysis of terminal non-reducing beta-D-galactose residues in beta-D-galactosides.</text>
        <dbReference type="EC" id="3.2.1.23"/>
    </reaction>
</comment>
<dbReference type="InterPro" id="IPR017853">
    <property type="entry name" value="GH"/>
</dbReference>
<dbReference type="Pfam" id="PF01301">
    <property type="entry name" value="Glyco_hydro_35"/>
    <property type="match status" value="1"/>
</dbReference>
<evidence type="ECO:0000256" key="9">
    <source>
        <dbReference type="ARBA" id="ARBA00023180"/>
    </source>
</evidence>
<dbReference type="InterPro" id="IPR031330">
    <property type="entry name" value="Gly_Hdrlase_35_cat"/>
</dbReference>
<keyword evidence="9" id="KW-0325">Glycoprotein</keyword>
<dbReference type="Pfam" id="PF21467">
    <property type="entry name" value="BetaGal_gal-bd"/>
    <property type="match status" value="1"/>
</dbReference>
<dbReference type="STRING" id="1088818.A0A2H9ZY80"/>
<evidence type="ECO:0000256" key="8">
    <source>
        <dbReference type="ARBA" id="ARBA00022801"/>
    </source>
</evidence>
<evidence type="ECO:0000259" key="14">
    <source>
        <dbReference type="Pfam" id="PF21467"/>
    </source>
</evidence>
<dbReference type="OrthoDB" id="724889at2759"/>
<organism evidence="15 16">
    <name type="scientific">Apostasia shenzhenica</name>
    <dbReference type="NCBI Taxonomy" id="1088818"/>
    <lineage>
        <taxon>Eukaryota</taxon>
        <taxon>Viridiplantae</taxon>
        <taxon>Streptophyta</taxon>
        <taxon>Embryophyta</taxon>
        <taxon>Tracheophyta</taxon>
        <taxon>Spermatophyta</taxon>
        <taxon>Magnoliopsida</taxon>
        <taxon>Liliopsida</taxon>
        <taxon>Asparagales</taxon>
        <taxon>Orchidaceae</taxon>
        <taxon>Apostasioideae</taxon>
        <taxon>Apostasia</taxon>
    </lineage>
</organism>
<dbReference type="Gene3D" id="2.60.120.260">
    <property type="entry name" value="Galactose-binding domain-like"/>
    <property type="match status" value="1"/>
</dbReference>
<dbReference type="InterPro" id="IPR001944">
    <property type="entry name" value="Glycoside_Hdrlase_35"/>
</dbReference>
<evidence type="ECO:0000256" key="10">
    <source>
        <dbReference type="ARBA" id="ARBA00023295"/>
    </source>
</evidence>
<keyword evidence="8 15" id="KW-0378">Hydrolase</keyword>
<comment type="similarity">
    <text evidence="3">Belongs to the glycosyl hydrolase 35 family.</text>
</comment>
<feature type="signal peptide" evidence="11">
    <location>
        <begin position="1"/>
        <end position="26"/>
    </location>
</feature>
<keyword evidence="5" id="KW-0052">Apoplast</keyword>
<dbReference type="Proteomes" id="UP000236161">
    <property type="component" value="Unassembled WGS sequence"/>
</dbReference>
<evidence type="ECO:0000256" key="2">
    <source>
        <dbReference type="ARBA" id="ARBA00004271"/>
    </source>
</evidence>
<evidence type="ECO:0000256" key="1">
    <source>
        <dbReference type="ARBA" id="ARBA00001412"/>
    </source>
</evidence>
<proteinExistence type="inferred from homology"/>
<keyword evidence="10 15" id="KW-0326">Glycosidase</keyword>
<feature type="domain" description="Beta-galactosidase galactose-binding" evidence="14">
    <location>
        <begin position="402"/>
        <end position="484"/>
    </location>
</feature>
<evidence type="ECO:0000256" key="5">
    <source>
        <dbReference type="ARBA" id="ARBA00022523"/>
    </source>
</evidence>
<dbReference type="InterPro" id="IPR048913">
    <property type="entry name" value="BetaGal_gal-bd"/>
</dbReference>
<evidence type="ECO:0000259" key="12">
    <source>
        <dbReference type="Pfam" id="PF01301"/>
    </source>
</evidence>
<evidence type="ECO:0000313" key="15">
    <source>
        <dbReference type="EMBL" id="PKA48233.1"/>
    </source>
</evidence>
<dbReference type="EMBL" id="KZ452735">
    <property type="protein sequence ID" value="PKA48233.1"/>
    <property type="molecule type" value="Genomic_DNA"/>
</dbReference>
<evidence type="ECO:0000256" key="7">
    <source>
        <dbReference type="ARBA" id="ARBA00022729"/>
    </source>
</evidence>
<keyword evidence="7 11" id="KW-0732">Signal</keyword>
<dbReference type="CDD" id="cd22842">
    <property type="entry name" value="Gal_Rha_Lectin_BGal"/>
    <property type="match status" value="1"/>
</dbReference>
<dbReference type="PANTHER" id="PTHR23421">
    <property type="entry name" value="BETA-GALACTOSIDASE RELATED"/>
    <property type="match status" value="1"/>
</dbReference>
<evidence type="ECO:0000256" key="4">
    <source>
        <dbReference type="ARBA" id="ARBA00012756"/>
    </source>
</evidence>
<dbReference type="Gene3D" id="3.20.20.80">
    <property type="entry name" value="Glycosidases"/>
    <property type="match status" value="2"/>
</dbReference>
<reference evidence="15 16" key="1">
    <citation type="journal article" date="2017" name="Nature">
        <title>The Apostasia genome and the evolution of orchids.</title>
        <authorList>
            <person name="Zhang G.Q."/>
            <person name="Liu K.W."/>
            <person name="Li Z."/>
            <person name="Lohaus R."/>
            <person name="Hsiao Y.Y."/>
            <person name="Niu S.C."/>
            <person name="Wang J.Y."/>
            <person name="Lin Y.C."/>
            <person name="Xu Q."/>
            <person name="Chen L.J."/>
            <person name="Yoshida K."/>
            <person name="Fujiwara S."/>
            <person name="Wang Z.W."/>
            <person name="Zhang Y.Q."/>
            <person name="Mitsuda N."/>
            <person name="Wang M."/>
            <person name="Liu G.H."/>
            <person name="Pecoraro L."/>
            <person name="Huang H.X."/>
            <person name="Xiao X.J."/>
            <person name="Lin M."/>
            <person name="Wu X.Y."/>
            <person name="Wu W.L."/>
            <person name="Chen Y.Y."/>
            <person name="Chang S.B."/>
            <person name="Sakamoto S."/>
            <person name="Ohme-Takagi M."/>
            <person name="Yagi M."/>
            <person name="Zeng S.J."/>
            <person name="Shen C.Y."/>
            <person name="Yeh C.M."/>
            <person name="Luo Y.B."/>
            <person name="Tsai W.C."/>
            <person name="Van de Peer Y."/>
            <person name="Liu Z.J."/>
        </authorList>
    </citation>
    <scope>NUCLEOTIDE SEQUENCE [LARGE SCALE GENOMIC DNA]</scope>
    <source>
        <strain evidence="16">cv. Shenzhen</strain>
        <tissue evidence="15">Stem</tissue>
    </source>
</reference>
<dbReference type="GO" id="GO:0048046">
    <property type="term" value="C:apoplast"/>
    <property type="evidence" value="ECO:0007669"/>
    <property type="project" value="UniProtKB-SubCell"/>
</dbReference>
<evidence type="ECO:0000256" key="3">
    <source>
        <dbReference type="ARBA" id="ARBA00009809"/>
    </source>
</evidence>
<evidence type="ECO:0000259" key="13">
    <source>
        <dbReference type="Pfam" id="PF17834"/>
    </source>
</evidence>
<dbReference type="SUPFAM" id="SSF49785">
    <property type="entry name" value="Galactose-binding domain-like"/>
    <property type="match status" value="1"/>
</dbReference>
<keyword evidence="16" id="KW-1185">Reference proteome</keyword>
<dbReference type="EC" id="3.2.1.23" evidence="4"/>
<feature type="chain" id="PRO_5014147124" description="beta-galactosidase" evidence="11">
    <location>
        <begin position="27"/>
        <end position="563"/>
    </location>
</feature>
<evidence type="ECO:0000313" key="16">
    <source>
        <dbReference type="Proteomes" id="UP000236161"/>
    </source>
</evidence>
<dbReference type="GO" id="GO:0004565">
    <property type="term" value="F:beta-galactosidase activity"/>
    <property type="evidence" value="ECO:0007669"/>
    <property type="project" value="UniProtKB-EC"/>
</dbReference>
<feature type="domain" description="Glycoside hydrolase 35 catalytic" evidence="12">
    <location>
        <begin position="36"/>
        <end position="320"/>
    </location>
</feature>
<protein>
    <recommendedName>
        <fullName evidence="4">beta-galactosidase</fullName>
        <ecNumber evidence="4">3.2.1.23</ecNumber>
    </recommendedName>
</protein>
<dbReference type="PROSITE" id="PS01182">
    <property type="entry name" value="GLYCOSYL_HYDROL_F35"/>
    <property type="match status" value="1"/>
</dbReference>
<dbReference type="GO" id="GO:0005975">
    <property type="term" value="P:carbohydrate metabolic process"/>
    <property type="evidence" value="ECO:0007669"/>
    <property type="project" value="InterPro"/>
</dbReference>
<dbReference type="AlphaFoldDB" id="A0A2H9ZY80"/>
<dbReference type="SUPFAM" id="SSF51445">
    <property type="entry name" value="(Trans)glycosidases"/>
    <property type="match status" value="1"/>
</dbReference>
<name>A0A2H9ZY80_9ASPA</name>
<dbReference type="InterPro" id="IPR008979">
    <property type="entry name" value="Galactose-bd-like_sf"/>
</dbReference>
<dbReference type="InterPro" id="IPR041392">
    <property type="entry name" value="GHD"/>
</dbReference>
<evidence type="ECO:0000256" key="11">
    <source>
        <dbReference type="SAM" id="SignalP"/>
    </source>
</evidence>
<accession>A0A2H9ZY80</accession>
<dbReference type="FunFam" id="3.20.20.80:FF:000098">
    <property type="entry name" value="Beta-galactosidase"/>
    <property type="match status" value="1"/>
</dbReference>
<dbReference type="Pfam" id="PF17834">
    <property type="entry name" value="GHD"/>
    <property type="match status" value="1"/>
</dbReference>
<gene>
    <name evidence="15" type="ORF">AXF42_Ash020630</name>
</gene>
<evidence type="ECO:0000256" key="6">
    <source>
        <dbReference type="ARBA" id="ARBA00022525"/>
    </source>
</evidence>
<dbReference type="PRINTS" id="PR00742">
    <property type="entry name" value="GLHYDRLASE35"/>
</dbReference>
<dbReference type="InterPro" id="IPR019801">
    <property type="entry name" value="Glyco_hydro_35_CS"/>
</dbReference>
<keyword evidence="6" id="KW-0964">Secreted</keyword>